<dbReference type="Proteomes" id="UP000660339">
    <property type="component" value="Unassembled WGS sequence"/>
</dbReference>
<sequence>MKCSRQLELSAAERAFLAPAAPDAVVFCDLQGRHPEPHVATGVETWGGTWWVHWSDCGREIVKKQRCPGQADHGCLLPLGHPGAHSYQLSRQRLINA</sequence>
<protein>
    <submittedName>
        <fullName evidence="1">Uncharacterized protein</fullName>
    </submittedName>
</protein>
<keyword evidence="2" id="KW-1185">Reference proteome</keyword>
<evidence type="ECO:0000313" key="1">
    <source>
        <dbReference type="EMBL" id="GIG15045.1"/>
    </source>
</evidence>
<gene>
    <name evidence="1" type="ORF">Cme02nite_33770</name>
</gene>
<accession>A0A8J3LLV6</accession>
<evidence type="ECO:0000313" key="2">
    <source>
        <dbReference type="Proteomes" id="UP000660339"/>
    </source>
</evidence>
<proteinExistence type="predicted"/>
<reference evidence="1" key="1">
    <citation type="submission" date="2021-01" db="EMBL/GenBank/DDBJ databases">
        <title>Whole genome shotgun sequence of Catellatospora methionotrophica NBRC 14553.</title>
        <authorList>
            <person name="Komaki H."/>
            <person name="Tamura T."/>
        </authorList>
    </citation>
    <scope>NUCLEOTIDE SEQUENCE</scope>
    <source>
        <strain evidence="1">NBRC 14553</strain>
    </source>
</reference>
<name>A0A8J3LLV6_9ACTN</name>
<comment type="caution">
    <text evidence="1">The sequence shown here is derived from an EMBL/GenBank/DDBJ whole genome shotgun (WGS) entry which is preliminary data.</text>
</comment>
<dbReference type="AlphaFoldDB" id="A0A8J3LLV6"/>
<dbReference type="EMBL" id="BONJ01000019">
    <property type="protein sequence ID" value="GIG15045.1"/>
    <property type="molecule type" value="Genomic_DNA"/>
</dbReference>
<organism evidence="1 2">
    <name type="scientific">Catellatospora methionotrophica</name>
    <dbReference type="NCBI Taxonomy" id="121620"/>
    <lineage>
        <taxon>Bacteria</taxon>
        <taxon>Bacillati</taxon>
        <taxon>Actinomycetota</taxon>
        <taxon>Actinomycetes</taxon>
        <taxon>Micromonosporales</taxon>
        <taxon>Micromonosporaceae</taxon>
        <taxon>Catellatospora</taxon>
    </lineage>
</organism>